<evidence type="ECO:0000256" key="1">
    <source>
        <dbReference type="ARBA" id="ARBA00022676"/>
    </source>
</evidence>
<organism evidence="5 6">
    <name type="scientific">Streptomyces yokosukanensis</name>
    <dbReference type="NCBI Taxonomy" id="67386"/>
    <lineage>
        <taxon>Bacteria</taxon>
        <taxon>Bacillati</taxon>
        <taxon>Actinomycetota</taxon>
        <taxon>Actinomycetes</taxon>
        <taxon>Kitasatosporales</taxon>
        <taxon>Streptomycetaceae</taxon>
        <taxon>Streptomyces</taxon>
    </lineage>
</organism>
<protein>
    <submittedName>
        <fullName evidence="5">Glycosyl transferase</fullName>
    </submittedName>
</protein>
<dbReference type="EMBL" id="LMWN01000040">
    <property type="protein sequence ID" value="KUN01918.1"/>
    <property type="molecule type" value="Genomic_DNA"/>
</dbReference>
<dbReference type="AlphaFoldDB" id="A0A117Q0G0"/>
<dbReference type="STRING" id="67386.AQI95_27865"/>
<proteinExistence type="predicted"/>
<accession>A0A117Q0G0</accession>
<dbReference type="GO" id="GO:1901137">
    <property type="term" value="P:carbohydrate derivative biosynthetic process"/>
    <property type="evidence" value="ECO:0007669"/>
    <property type="project" value="UniProtKB-ARBA"/>
</dbReference>
<keyword evidence="2 5" id="KW-0808">Transferase</keyword>
<evidence type="ECO:0000259" key="3">
    <source>
        <dbReference type="Pfam" id="PF00534"/>
    </source>
</evidence>
<gene>
    <name evidence="5" type="ORF">AQI95_27865</name>
</gene>
<dbReference type="RefSeq" id="WP_067129593.1">
    <property type="nucleotide sequence ID" value="NZ_JBFACD010000030.1"/>
</dbReference>
<dbReference type="GO" id="GO:0016757">
    <property type="term" value="F:glycosyltransferase activity"/>
    <property type="evidence" value="ECO:0007669"/>
    <property type="project" value="UniProtKB-KW"/>
</dbReference>
<dbReference type="PANTHER" id="PTHR45947">
    <property type="entry name" value="SULFOQUINOVOSYL TRANSFERASE SQD2"/>
    <property type="match status" value="1"/>
</dbReference>
<feature type="domain" description="Glycosyl transferase family 1" evidence="3">
    <location>
        <begin position="201"/>
        <end position="350"/>
    </location>
</feature>
<name>A0A117Q0G0_9ACTN</name>
<reference evidence="5 6" key="1">
    <citation type="submission" date="2015-10" db="EMBL/GenBank/DDBJ databases">
        <title>Draft genome sequence of Streptomyces yokosukanensis DSM 40224, type strain for the species Streptomyces yokosukanensis.</title>
        <authorList>
            <person name="Ruckert C."/>
            <person name="Winkler A."/>
            <person name="Kalinowski J."/>
            <person name="Kampfer P."/>
            <person name="Glaeser S."/>
        </authorList>
    </citation>
    <scope>NUCLEOTIDE SEQUENCE [LARGE SCALE GENOMIC DNA]</scope>
    <source>
        <strain evidence="5 6">DSM 40224</strain>
    </source>
</reference>
<evidence type="ECO:0000256" key="2">
    <source>
        <dbReference type="ARBA" id="ARBA00022679"/>
    </source>
</evidence>
<dbReference type="InterPro" id="IPR028098">
    <property type="entry name" value="Glyco_trans_4-like_N"/>
</dbReference>
<evidence type="ECO:0000313" key="5">
    <source>
        <dbReference type="EMBL" id="KUN01918.1"/>
    </source>
</evidence>
<feature type="domain" description="Glycosyltransferase subfamily 4-like N-terminal" evidence="4">
    <location>
        <begin position="20"/>
        <end position="176"/>
    </location>
</feature>
<evidence type="ECO:0000313" key="6">
    <source>
        <dbReference type="Proteomes" id="UP000053127"/>
    </source>
</evidence>
<dbReference type="Proteomes" id="UP000053127">
    <property type="component" value="Unassembled WGS sequence"/>
</dbReference>
<evidence type="ECO:0000259" key="4">
    <source>
        <dbReference type="Pfam" id="PF13579"/>
    </source>
</evidence>
<keyword evidence="1" id="KW-0328">Glycosyltransferase</keyword>
<dbReference type="Pfam" id="PF13579">
    <property type="entry name" value="Glyco_trans_4_4"/>
    <property type="match status" value="1"/>
</dbReference>
<comment type="caution">
    <text evidence="5">The sequence shown here is derived from an EMBL/GenBank/DDBJ whole genome shotgun (WGS) entry which is preliminary data.</text>
</comment>
<dbReference type="Pfam" id="PF00534">
    <property type="entry name" value="Glycos_transf_1"/>
    <property type="match status" value="1"/>
</dbReference>
<dbReference type="InterPro" id="IPR001296">
    <property type="entry name" value="Glyco_trans_1"/>
</dbReference>
<dbReference type="InterPro" id="IPR050194">
    <property type="entry name" value="Glycosyltransferase_grp1"/>
</dbReference>
<keyword evidence="6" id="KW-1185">Reference proteome</keyword>
<dbReference type="OrthoDB" id="5242526at2"/>
<dbReference type="PANTHER" id="PTHR45947:SF3">
    <property type="entry name" value="SULFOQUINOVOSYL TRANSFERASE SQD2"/>
    <property type="match status" value="1"/>
</dbReference>
<dbReference type="Gene3D" id="3.40.50.2000">
    <property type="entry name" value="Glycogen Phosphorylase B"/>
    <property type="match status" value="2"/>
</dbReference>
<dbReference type="SUPFAM" id="SSF53756">
    <property type="entry name" value="UDP-Glycosyltransferase/glycogen phosphorylase"/>
    <property type="match status" value="1"/>
</dbReference>
<sequence length="396" mass="42337">MTGQSLRIVRLANFVAPSSGGLRTALRELGKGFQAAGHEPVLVVPGERHTDRDTEQGRVITLPGPLLPGTGGYRVLTDKRRVAALLEELAPDRLEVSDRTTLRWTGRWARRARVPAVMVSHETADGVLRTWGLSENLSRRAADALNTRTAHVYSRVVCTTEFAEREFVRIGARNVVRAPLGVDLMERHPALRDPGLRTLHARDGEALLVMCSRLSVEKRPGTALDALEALVRRGRRAVLVVAGDGPLKLRLEQRAREHGLPVTFLGHVSDRDALGALQATADVALAPGPAETFGLAALEAMACGTPVVASASSALPEVIGSAGATAADRGEAFADAVELLLDRGEPERRDAARARAECFGWGTAVEAFLAAHDAEVLRPADARPTGARRIVPEGVA</sequence>